<dbReference type="AlphaFoldDB" id="A0A402CG07"/>
<name>A0A402CG07_RHOWR</name>
<dbReference type="Proteomes" id="UP000287519">
    <property type="component" value="Unassembled WGS sequence"/>
</dbReference>
<reference evidence="1 2" key="1">
    <citation type="submission" date="2018-11" db="EMBL/GenBank/DDBJ databases">
        <title>Microbial catabolism of amino acid.</title>
        <authorList>
            <person name="Hibi M."/>
            <person name="Ogawa J."/>
        </authorList>
    </citation>
    <scope>NUCLEOTIDE SEQUENCE [LARGE SCALE GENOMIC DNA]</scope>
    <source>
        <strain evidence="1 2">C31-06</strain>
    </source>
</reference>
<protein>
    <submittedName>
        <fullName evidence="1">Uncharacterized protein</fullName>
    </submittedName>
</protein>
<organism evidence="1 2">
    <name type="scientific">Rhodococcus wratislaviensis</name>
    <name type="common">Tsukamurella wratislaviensis</name>
    <dbReference type="NCBI Taxonomy" id="44752"/>
    <lineage>
        <taxon>Bacteria</taxon>
        <taxon>Bacillati</taxon>
        <taxon>Actinomycetota</taxon>
        <taxon>Actinomycetes</taxon>
        <taxon>Mycobacteriales</taxon>
        <taxon>Nocardiaceae</taxon>
        <taxon>Rhodococcus</taxon>
    </lineage>
</organism>
<evidence type="ECO:0000313" key="2">
    <source>
        <dbReference type="Proteomes" id="UP000287519"/>
    </source>
</evidence>
<keyword evidence="2" id="KW-1185">Reference proteome</keyword>
<comment type="caution">
    <text evidence="1">The sequence shown here is derived from an EMBL/GenBank/DDBJ whole genome shotgun (WGS) entry which is preliminary data.</text>
</comment>
<dbReference type="EMBL" id="BHYM01000060">
    <property type="protein sequence ID" value="GCE42551.1"/>
    <property type="molecule type" value="Genomic_DNA"/>
</dbReference>
<accession>A0A402CG07</accession>
<evidence type="ECO:0000313" key="1">
    <source>
        <dbReference type="EMBL" id="GCE42551.1"/>
    </source>
</evidence>
<gene>
    <name evidence="1" type="ORF">Rhow_006680</name>
</gene>
<sequence length="45" mass="4756">MPAGYVHDPTRNVRGGRRGQVHDHSGYVFGAEIADATIGVMGSSE</sequence>
<proteinExistence type="predicted"/>